<accession>A0A9P7RTT7</accession>
<sequence length="174" mass="20106">MHVIISPPPPLLPLPLMLDNQEDKKKTAWYPHQDQSMIKTLLNVAGEAKQANGGWKSVEDMCAYVKWLHSKSGFGWDDEKNMITASEQSWKELKTVKIKEEFFFIVQHYDSPQRHEHAIKLLKEDGELVVNSADTRDDVVMCFEQNSRSIASFLVLPSKERHVQYAHKLTTHTF</sequence>
<evidence type="ECO:0000313" key="2">
    <source>
        <dbReference type="EMBL" id="KAG7089091.1"/>
    </source>
</evidence>
<evidence type="ECO:0000259" key="1">
    <source>
        <dbReference type="Pfam" id="PF12776"/>
    </source>
</evidence>
<dbReference type="Pfam" id="PF12776">
    <property type="entry name" value="Myb_DNA-bind_3"/>
    <property type="match status" value="1"/>
</dbReference>
<gene>
    <name evidence="2" type="ORF">E1B28_010800</name>
</gene>
<dbReference type="GeneID" id="66079875"/>
<organism evidence="2 3">
    <name type="scientific">Marasmius oreades</name>
    <name type="common">fairy-ring Marasmius</name>
    <dbReference type="NCBI Taxonomy" id="181124"/>
    <lineage>
        <taxon>Eukaryota</taxon>
        <taxon>Fungi</taxon>
        <taxon>Dikarya</taxon>
        <taxon>Basidiomycota</taxon>
        <taxon>Agaricomycotina</taxon>
        <taxon>Agaricomycetes</taxon>
        <taxon>Agaricomycetidae</taxon>
        <taxon>Agaricales</taxon>
        <taxon>Marasmiineae</taxon>
        <taxon>Marasmiaceae</taxon>
        <taxon>Marasmius</taxon>
    </lineage>
</organism>
<proteinExistence type="predicted"/>
<comment type="caution">
    <text evidence="2">The sequence shown here is derived from an EMBL/GenBank/DDBJ whole genome shotgun (WGS) entry which is preliminary data.</text>
</comment>
<reference evidence="2" key="1">
    <citation type="journal article" date="2021" name="Genome Biol. Evol.">
        <title>The assembled and annotated genome of the fairy-ring fungus Marasmius oreades.</title>
        <authorList>
            <person name="Hiltunen M."/>
            <person name="Ament-Velasquez S.L."/>
            <person name="Johannesson H."/>
        </authorList>
    </citation>
    <scope>NUCLEOTIDE SEQUENCE</scope>
    <source>
        <strain evidence="2">03SP1</strain>
    </source>
</reference>
<protein>
    <recommendedName>
        <fullName evidence="1">Myb/SANT-like domain-containing protein</fullName>
    </recommendedName>
</protein>
<dbReference type="AlphaFoldDB" id="A0A9P7RTT7"/>
<dbReference type="EMBL" id="CM032187">
    <property type="protein sequence ID" value="KAG7089091.1"/>
    <property type="molecule type" value="Genomic_DNA"/>
</dbReference>
<dbReference type="Proteomes" id="UP001049176">
    <property type="component" value="Chromosome 7"/>
</dbReference>
<dbReference type="OrthoDB" id="76215at2759"/>
<name>A0A9P7RTT7_9AGAR</name>
<dbReference type="InterPro" id="IPR024752">
    <property type="entry name" value="Myb/SANT-like_dom"/>
</dbReference>
<evidence type="ECO:0000313" key="3">
    <source>
        <dbReference type="Proteomes" id="UP001049176"/>
    </source>
</evidence>
<feature type="domain" description="Myb/SANT-like" evidence="1">
    <location>
        <begin position="26"/>
        <end position="92"/>
    </location>
</feature>
<dbReference type="KEGG" id="more:E1B28_010800"/>
<dbReference type="RefSeq" id="XP_043005561.1">
    <property type="nucleotide sequence ID" value="XM_043155779.1"/>
</dbReference>
<keyword evidence="3" id="KW-1185">Reference proteome</keyword>